<sequence>MDKPPCSAAFSFPPVVPPAMDEEQVDEEQVDEEQVDEEQVDEGQVDEEHLLIASEELSPVEIEERGPGLGDLQYDEARTLAQTVVSMGDQAGESLPRAYLALGLCCSLQASDAALKSDRDHFNKRALKVLQKAHSLDPQDSQILMYLSLQLALVRQVSASMEPLQRALCLRGEDLNSLHLLVLVLSAQKHHRHALDTATLALSQHPDNFK</sequence>
<organism evidence="2 3">
    <name type="scientific">Knipowitschia caucasica</name>
    <name type="common">Caucasian dwarf goby</name>
    <name type="synonym">Pomatoschistus caucasicus</name>
    <dbReference type="NCBI Taxonomy" id="637954"/>
    <lineage>
        <taxon>Eukaryota</taxon>
        <taxon>Metazoa</taxon>
        <taxon>Chordata</taxon>
        <taxon>Craniata</taxon>
        <taxon>Vertebrata</taxon>
        <taxon>Euteleostomi</taxon>
        <taxon>Actinopterygii</taxon>
        <taxon>Neopterygii</taxon>
        <taxon>Teleostei</taxon>
        <taxon>Neoteleostei</taxon>
        <taxon>Acanthomorphata</taxon>
        <taxon>Gobiaria</taxon>
        <taxon>Gobiiformes</taxon>
        <taxon>Gobioidei</taxon>
        <taxon>Gobiidae</taxon>
        <taxon>Gobiinae</taxon>
        <taxon>Knipowitschia</taxon>
    </lineage>
</organism>
<dbReference type="SUPFAM" id="SSF48452">
    <property type="entry name" value="TPR-like"/>
    <property type="match status" value="1"/>
</dbReference>
<dbReference type="GO" id="GO:0072659">
    <property type="term" value="P:protein localization to plasma membrane"/>
    <property type="evidence" value="ECO:0007669"/>
    <property type="project" value="TreeGrafter"/>
</dbReference>
<dbReference type="EMBL" id="OZ035835">
    <property type="protein sequence ID" value="CAL1576719.1"/>
    <property type="molecule type" value="Genomic_DNA"/>
</dbReference>
<reference evidence="2 3" key="1">
    <citation type="submission" date="2024-04" db="EMBL/GenBank/DDBJ databases">
        <authorList>
            <person name="Waldvogel A.-M."/>
            <person name="Schoenle A."/>
        </authorList>
    </citation>
    <scope>NUCLEOTIDE SEQUENCE [LARGE SCALE GENOMIC DNA]</scope>
</reference>
<accession>A0AAV2JGL2</accession>
<dbReference type="GO" id="GO:0005886">
    <property type="term" value="C:plasma membrane"/>
    <property type="evidence" value="ECO:0007669"/>
    <property type="project" value="TreeGrafter"/>
</dbReference>
<evidence type="ECO:0000313" key="2">
    <source>
        <dbReference type="EMBL" id="CAL1576719.1"/>
    </source>
</evidence>
<dbReference type="PANTHER" id="PTHR23083">
    <property type="entry name" value="TETRATRICOPEPTIDE REPEAT PROTEIN, TPR"/>
    <property type="match status" value="1"/>
</dbReference>
<feature type="region of interest" description="Disordered" evidence="1">
    <location>
        <begin position="1"/>
        <end position="45"/>
    </location>
</feature>
<keyword evidence="3" id="KW-1185">Reference proteome</keyword>
<dbReference type="AlphaFoldDB" id="A0AAV2JGL2"/>
<dbReference type="InterPro" id="IPR011990">
    <property type="entry name" value="TPR-like_helical_dom_sf"/>
</dbReference>
<dbReference type="PANTHER" id="PTHR23083:SF475">
    <property type="entry name" value="TETRATRICOPEPTIDE REPEAT PROTEIN 7A"/>
    <property type="match status" value="1"/>
</dbReference>
<dbReference type="Proteomes" id="UP001497482">
    <property type="component" value="Chromosome 13"/>
</dbReference>
<evidence type="ECO:0000256" key="1">
    <source>
        <dbReference type="SAM" id="MobiDB-lite"/>
    </source>
</evidence>
<dbReference type="GO" id="GO:0046854">
    <property type="term" value="P:phosphatidylinositol phosphate biosynthetic process"/>
    <property type="evidence" value="ECO:0007669"/>
    <property type="project" value="TreeGrafter"/>
</dbReference>
<dbReference type="InterPro" id="IPR051722">
    <property type="entry name" value="Endocytosis_PI4K-reg_protein"/>
</dbReference>
<gene>
    <name evidence="2" type="ORF">KC01_LOCUS8129</name>
</gene>
<dbReference type="Gene3D" id="1.25.40.10">
    <property type="entry name" value="Tetratricopeptide repeat domain"/>
    <property type="match status" value="1"/>
</dbReference>
<proteinExistence type="predicted"/>
<feature type="compositionally biased region" description="Acidic residues" evidence="1">
    <location>
        <begin position="20"/>
        <end position="45"/>
    </location>
</feature>
<name>A0AAV2JGL2_KNICA</name>
<evidence type="ECO:0000313" key="3">
    <source>
        <dbReference type="Proteomes" id="UP001497482"/>
    </source>
</evidence>
<protein>
    <submittedName>
        <fullName evidence="2">Uncharacterized protein</fullName>
    </submittedName>
</protein>